<evidence type="ECO:0000313" key="7">
    <source>
        <dbReference type="Proteomes" id="UP000005933"/>
    </source>
</evidence>
<sequence>MRRPPLAVGRFFSTLKCPLHIASPGFRAAGLPAPPHNNTNGLIQEKSMVVRRTVLKAIAGTSVATVFAGKLTGLSAIAADAPPLLVRRNLHGMKLDDPDLSAYREFVSIMKSKNQTQPLSWLGYANQHGTLNGGYKYCPHGDWYFLPWHRGFMLMYERAVAVLTGYKSFAMPYWNWTEDRLLPEAFTAKTYNGKANPLYVPNRNDLTCSYALTDAIVGQKEIMDKIYAETNFEVFGTSRSVDHSVQPPLVQNSLDPKWVPMGGGNQGILERTPHNTVHNNIGAFMPTAASPRDPVFMMHHGNIDRVWATWNALGRKNSTDPLWLGMKFPNNYIDPQGRYYTQGVSDLLSTEALGYRYDVMPRADNKVVNNARAEHLLALFKTGDSVKLADHIKLRSVLKGEHPAATAVLPLNSAVQFEAGTVTGTLSADADTGKTTEVVALIKNIRMSENVISIRVFVNLPDASLDVPETNPHYVTTLSFLTHAVGHDHHALPSTMVNLTDTLKTLNVRDDNFSINLVAVPKPGVAVESSGSVTAESIEVAVI</sequence>
<dbReference type="EC" id="1.10.3.1" evidence="6"/>
<keyword evidence="1" id="KW-0479">Metal-binding</keyword>
<evidence type="ECO:0000259" key="4">
    <source>
        <dbReference type="PROSITE" id="PS00497"/>
    </source>
</evidence>
<dbReference type="PANTHER" id="PTHR11474:SF76">
    <property type="entry name" value="SHKT DOMAIN-CONTAINING PROTEIN"/>
    <property type="match status" value="1"/>
</dbReference>
<dbReference type="AlphaFoldDB" id="A0AB33VFM8"/>
<evidence type="ECO:0000256" key="3">
    <source>
        <dbReference type="ARBA" id="ARBA00023008"/>
    </source>
</evidence>
<dbReference type="GO" id="GO:0004097">
    <property type="term" value="F:catechol oxidase activity"/>
    <property type="evidence" value="ECO:0007669"/>
    <property type="project" value="UniProtKB-EC"/>
</dbReference>
<dbReference type="Pfam" id="PF12143">
    <property type="entry name" value="PPO1_KFDV"/>
    <property type="match status" value="1"/>
</dbReference>
<name>A0AB33VFM8_RALSU</name>
<feature type="domain" description="Tyrosinase copper-binding" evidence="5">
    <location>
        <begin position="293"/>
        <end position="304"/>
    </location>
</feature>
<dbReference type="SUPFAM" id="SSF48056">
    <property type="entry name" value="Di-copper centre-containing domain"/>
    <property type="match status" value="1"/>
</dbReference>
<dbReference type="InterPro" id="IPR002227">
    <property type="entry name" value="Tyrosinase_Cu-bd"/>
</dbReference>
<feature type="domain" description="Tyrosinase copper-binding" evidence="4">
    <location>
        <begin position="140"/>
        <end position="157"/>
    </location>
</feature>
<dbReference type="GO" id="GO:0046872">
    <property type="term" value="F:metal ion binding"/>
    <property type="evidence" value="ECO:0007669"/>
    <property type="project" value="UniProtKB-KW"/>
</dbReference>
<dbReference type="PROSITE" id="PS00498">
    <property type="entry name" value="TYROSINASE_2"/>
    <property type="match status" value="1"/>
</dbReference>
<evidence type="ECO:0000256" key="2">
    <source>
        <dbReference type="ARBA" id="ARBA00022784"/>
    </source>
</evidence>
<dbReference type="InterPro" id="IPR022740">
    <property type="entry name" value="Polyphenol_oxidase_C"/>
</dbReference>
<evidence type="ECO:0000256" key="1">
    <source>
        <dbReference type="ARBA" id="ARBA00022723"/>
    </source>
</evidence>
<dbReference type="Gene3D" id="1.10.1280.10">
    <property type="entry name" value="Di-copper center containing domain from catechol oxidase"/>
    <property type="match status" value="1"/>
</dbReference>
<dbReference type="PRINTS" id="PR00092">
    <property type="entry name" value="TYROSINASE"/>
</dbReference>
<proteinExistence type="predicted"/>
<keyword evidence="2" id="KW-0883">Thioether bond</keyword>
<dbReference type="PROSITE" id="PS00497">
    <property type="entry name" value="TYROSINASE_1"/>
    <property type="match status" value="1"/>
</dbReference>
<dbReference type="PANTHER" id="PTHR11474">
    <property type="entry name" value="TYROSINASE FAMILY MEMBER"/>
    <property type="match status" value="1"/>
</dbReference>
<comment type="caution">
    <text evidence="6">The sequence shown here is derived from an EMBL/GenBank/DDBJ whole genome shotgun (WGS) entry which is preliminary data.</text>
</comment>
<gene>
    <name evidence="6" type="ORF">RRSL_03325</name>
</gene>
<dbReference type="EMBL" id="AAKL01000012">
    <property type="protein sequence ID" value="EAP73600.1"/>
    <property type="molecule type" value="Genomic_DNA"/>
</dbReference>
<protein>
    <submittedName>
        <fullName evidence="6">Polyphenol oxidase A1</fullName>
        <ecNumber evidence="6">1.10.3.1</ecNumber>
    </submittedName>
</protein>
<keyword evidence="3" id="KW-0186">Copper</keyword>
<dbReference type="InterPro" id="IPR008922">
    <property type="entry name" value="Di-copper_centre_dom_sf"/>
</dbReference>
<keyword evidence="6" id="KW-0560">Oxidoreductase</keyword>
<evidence type="ECO:0000313" key="6">
    <source>
        <dbReference type="EMBL" id="EAP73600.1"/>
    </source>
</evidence>
<dbReference type="Proteomes" id="UP000005933">
    <property type="component" value="Unassembled WGS sequence"/>
</dbReference>
<reference evidence="6 7" key="1">
    <citation type="journal article" date="2006" name="Mol. Plant Microbe Interact.">
        <title>Identification of open reading frames unique to a select agent: Ralstonia solanacearum race 3 biovar 2.</title>
        <authorList>
            <person name="Gabriel D.W."/>
            <person name="Allen C."/>
            <person name="Schell M."/>
            <person name="Denny T.P."/>
            <person name="Greenberg J.T."/>
            <person name="Duan Y.P."/>
            <person name="Flores-Cruz Z."/>
            <person name="Huang Q."/>
            <person name="Clifford J.M."/>
            <person name="Presting G."/>
            <person name="Gonzalez E.T."/>
            <person name="Reddy J."/>
            <person name="Elphinstone J."/>
            <person name="Swanson J."/>
            <person name="Yao J."/>
            <person name="Mulholland V."/>
            <person name="Liu L."/>
            <person name="Farmerie W."/>
            <person name="Patnaikuni M."/>
            <person name="Balogh B."/>
            <person name="Norman D."/>
            <person name="Alvarez A."/>
            <person name="Castillo J.A."/>
            <person name="Jones J."/>
            <person name="Saddler G."/>
            <person name="Walunas T."/>
            <person name="Zhukov A."/>
            <person name="Mikhailova N."/>
        </authorList>
    </citation>
    <scope>NUCLEOTIDE SEQUENCE [LARGE SCALE GENOMIC DNA]</scope>
    <source>
        <strain evidence="6 7">UW551</strain>
    </source>
</reference>
<organism evidence="6 7">
    <name type="scientific">Ralstonia solanacearum (strain UW551)</name>
    <dbReference type="NCBI Taxonomy" id="342110"/>
    <lineage>
        <taxon>Bacteria</taxon>
        <taxon>Pseudomonadati</taxon>
        <taxon>Pseudomonadota</taxon>
        <taxon>Betaproteobacteria</taxon>
        <taxon>Burkholderiales</taxon>
        <taxon>Burkholderiaceae</taxon>
        <taxon>Ralstonia</taxon>
        <taxon>Ralstonia solanacearum species complex</taxon>
    </lineage>
</organism>
<evidence type="ECO:0000259" key="5">
    <source>
        <dbReference type="PROSITE" id="PS00498"/>
    </source>
</evidence>
<dbReference type="InterPro" id="IPR050316">
    <property type="entry name" value="Tyrosinase/Hemocyanin"/>
</dbReference>
<dbReference type="Pfam" id="PF00264">
    <property type="entry name" value="Tyrosinase"/>
    <property type="match status" value="1"/>
</dbReference>
<accession>A0AB33VFM8</accession>